<dbReference type="GO" id="GO:0016491">
    <property type="term" value="F:oxidoreductase activity"/>
    <property type="evidence" value="ECO:0007669"/>
    <property type="project" value="TreeGrafter"/>
</dbReference>
<dbReference type="Proteomes" id="UP000516057">
    <property type="component" value="Chromosome"/>
</dbReference>
<gene>
    <name evidence="1" type="ORF">H9L24_11225</name>
</gene>
<dbReference type="PANTHER" id="PTHR12697">
    <property type="entry name" value="PBS LYASE HEAT-LIKE PROTEIN"/>
    <property type="match status" value="1"/>
</dbReference>
<sequence>MNEDLSQALAEQLRAATKNVDVFLALEALSRATPTAAFDTIAAFIRSAPAHQLPLARNALLILADRAPALLVAATSDEDEMVAAAARQALLIRPSNGALPLYLRMAKSKSVDEASSGVMYLGRISSPEARAPLFKALGHRSATVREHAADAIRCQADDRWIAELLEAIGTLRREETDKKKDFADVIATLCSTVVQKSSKSNLDLLIQGLGDADARIRKTCISALGRLGDGAAVGPLIDTLEHPRRGMPLELRMELVKVLGQLGDARAIAPLLRAGVVLAAPALGPLKAQEAVPDLMAALEQARTPRDASELAEVLAQLNGPGEQQWPRAGLHSASLQVRRAAALQLVHTAPEEAAQHLRGMLAQLSSGDVVSLAEALAALGCAEGFEGFAQALANDPHHWNASAVASACENLRGPQVQALLLGLLPDIRNEYVHNVCKALAAQGAEALPALISAAQAASDKARYRYVLALAEFRDPKGAALLAPLMVRRNPLRDGAMLSLAATPSPEASAALVAALQQAERPADSGLIIETLAAAATREAIPDLLRALQADAATEEILNALGRLADPAAVPGLVEQLASPNAHRRQGAVTALAQIADPAAGTPLLRLLLKENHLGVAQAAMAAWLALGARDDGALDAPGVPGTRAFLLASARQLELER</sequence>
<reference evidence="1 2" key="1">
    <citation type="submission" date="2020-08" db="EMBL/GenBank/DDBJ databases">
        <title>Genome sequence of Acidovorax monticola KACC 19171T.</title>
        <authorList>
            <person name="Hyun D.-W."/>
            <person name="Bae J.-W."/>
        </authorList>
    </citation>
    <scope>NUCLEOTIDE SEQUENCE [LARGE SCALE GENOMIC DNA]</scope>
    <source>
        <strain evidence="1 2">KACC 19171</strain>
    </source>
</reference>
<proteinExistence type="predicted"/>
<dbReference type="AlphaFoldDB" id="A0A7H0HLC9"/>
<dbReference type="Pfam" id="PF13646">
    <property type="entry name" value="HEAT_2"/>
    <property type="match status" value="2"/>
</dbReference>
<evidence type="ECO:0000313" key="1">
    <source>
        <dbReference type="EMBL" id="QNP61345.1"/>
    </source>
</evidence>
<accession>A0A7H0HLC9</accession>
<evidence type="ECO:0000313" key="2">
    <source>
        <dbReference type="Proteomes" id="UP000516057"/>
    </source>
</evidence>
<dbReference type="EMBL" id="CP060790">
    <property type="protein sequence ID" value="QNP61345.1"/>
    <property type="molecule type" value="Genomic_DNA"/>
</dbReference>
<dbReference type="InterPro" id="IPR011989">
    <property type="entry name" value="ARM-like"/>
</dbReference>
<keyword evidence="2" id="KW-1185">Reference proteome</keyword>
<name>A0A7H0HLC9_9BURK</name>
<dbReference type="SMART" id="SM00567">
    <property type="entry name" value="EZ_HEAT"/>
    <property type="match status" value="8"/>
</dbReference>
<organism evidence="1 2">
    <name type="scientific">Paenacidovorax monticola</name>
    <dbReference type="NCBI Taxonomy" id="1926868"/>
    <lineage>
        <taxon>Bacteria</taxon>
        <taxon>Pseudomonadati</taxon>
        <taxon>Pseudomonadota</taxon>
        <taxon>Betaproteobacteria</taxon>
        <taxon>Burkholderiales</taxon>
        <taxon>Comamonadaceae</taxon>
        <taxon>Paenacidovorax</taxon>
    </lineage>
</organism>
<dbReference type="KEGG" id="amon:H9L24_11225"/>
<protein>
    <submittedName>
        <fullName evidence="1">HEAT repeat domain-containing protein</fullName>
    </submittedName>
</protein>
<dbReference type="InterPro" id="IPR004155">
    <property type="entry name" value="PBS_lyase_HEAT"/>
</dbReference>
<dbReference type="Gene3D" id="1.25.10.10">
    <property type="entry name" value="Leucine-rich Repeat Variant"/>
    <property type="match status" value="4"/>
</dbReference>
<dbReference type="InterPro" id="IPR016024">
    <property type="entry name" value="ARM-type_fold"/>
</dbReference>
<dbReference type="PANTHER" id="PTHR12697:SF5">
    <property type="entry name" value="DEOXYHYPUSINE HYDROXYLASE"/>
    <property type="match status" value="1"/>
</dbReference>
<dbReference type="SUPFAM" id="SSF48371">
    <property type="entry name" value="ARM repeat"/>
    <property type="match status" value="3"/>
</dbReference>